<comment type="caution">
    <text evidence="3">The sequence shown here is derived from an EMBL/GenBank/DDBJ whole genome shotgun (WGS) entry which is preliminary data.</text>
</comment>
<keyword evidence="4" id="KW-1185">Reference proteome</keyword>
<proteinExistence type="predicted"/>
<protein>
    <submittedName>
        <fullName evidence="3">Uncharacterized protein</fullName>
    </submittedName>
</protein>
<gene>
    <name evidence="3" type="ORF">B7463_g4111</name>
</gene>
<reference evidence="3 4" key="1">
    <citation type="submission" date="2018-05" db="EMBL/GenBank/DDBJ databases">
        <title>Draft genome sequence of Scytalidium lignicola DSM 105466, a ubiquitous saprotrophic fungus.</title>
        <authorList>
            <person name="Buettner E."/>
            <person name="Gebauer A.M."/>
            <person name="Hofrichter M."/>
            <person name="Liers C."/>
            <person name="Kellner H."/>
        </authorList>
    </citation>
    <scope>NUCLEOTIDE SEQUENCE [LARGE SCALE GENOMIC DNA]</scope>
    <source>
        <strain evidence="3 4">DSM 105466</strain>
    </source>
</reference>
<accession>A0A3E2HFV3</accession>
<name>A0A3E2HFV3_SCYLI</name>
<feature type="non-terminal residue" evidence="3">
    <location>
        <position position="1"/>
    </location>
</feature>
<dbReference type="OrthoDB" id="4331875at2759"/>
<evidence type="ECO:0000313" key="3">
    <source>
        <dbReference type="EMBL" id="RFU32235.1"/>
    </source>
</evidence>
<dbReference type="OMA" id="HAQCMCG"/>
<organism evidence="3 4">
    <name type="scientific">Scytalidium lignicola</name>
    <name type="common">Hyphomycete</name>
    <dbReference type="NCBI Taxonomy" id="5539"/>
    <lineage>
        <taxon>Eukaryota</taxon>
        <taxon>Fungi</taxon>
        <taxon>Dikarya</taxon>
        <taxon>Ascomycota</taxon>
        <taxon>Pezizomycotina</taxon>
        <taxon>Leotiomycetes</taxon>
        <taxon>Leotiomycetes incertae sedis</taxon>
        <taxon>Scytalidium</taxon>
    </lineage>
</organism>
<evidence type="ECO:0000313" key="4">
    <source>
        <dbReference type="Proteomes" id="UP000258309"/>
    </source>
</evidence>
<dbReference type="AlphaFoldDB" id="A0A3E2HFV3"/>
<dbReference type="EMBL" id="NCSJ02000059">
    <property type="protein sequence ID" value="RFU32235.1"/>
    <property type="molecule type" value="Genomic_DNA"/>
</dbReference>
<sequence>MRVPSILITPALLLLLAPISAQLLPRQSSNPEQAYLDSVCSPATPSGAPLPPCLEIDYIETTCQPNGTSPLDYLAHAECMCGGSFFADWIGCLNCLSIHGGRSENVANAFSTIISSASNILCTGTPTAPFASIFNSLSNAVPPTGTDTATVDQFPSNAAVSLYYTATGPEGPGPITGEATVAVAESTTSTGGGSSAASTAIPASGSTPAPSSSAGGSGAANVATTSSSKGGAAPTGLVGGILGAVVAGAVMVAL</sequence>
<keyword evidence="2" id="KW-0732">Signal</keyword>
<feature type="chain" id="PRO_5017670182" evidence="2">
    <location>
        <begin position="22"/>
        <end position="254"/>
    </location>
</feature>
<feature type="region of interest" description="Disordered" evidence="1">
    <location>
        <begin position="184"/>
        <end position="230"/>
    </location>
</feature>
<evidence type="ECO:0000256" key="1">
    <source>
        <dbReference type="SAM" id="MobiDB-lite"/>
    </source>
</evidence>
<dbReference type="STRING" id="5539.A0A3E2HFV3"/>
<feature type="non-terminal residue" evidence="3">
    <location>
        <position position="254"/>
    </location>
</feature>
<feature type="signal peptide" evidence="2">
    <location>
        <begin position="1"/>
        <end position="21"/>
    </location>
</feature>
<feature type="compositionally biased region" description="Low complexity" evidence="1">
    <location>
        <begin position="184"/>
        <end position="228"/>
    </location>
</feature>
<evidence type="ECO:0000256" key="2">
    <source>
        <dbReference type="SAM" id="SignalP"/>
    </source>
</evidence>
<dbReference type="Proteomes" id="UP000258309">
    <property type="component" value="Unassembled WGS sequence"/>
</dbReference>